<dbReference type="SUPFAM" id="SSF142921">
    <property type="entry name" value="WGR domain-like"/>
    <property type="match status" value="1"/>
</dbReference>
<evidence type="ECO:0000313" key="2">
    <source>
        <dbReference type="Proteomes" id="UP001621714"/>
    </source>
</evidence>
<name>A0ABW8PUM0_9GAMM</name>
<proteinExistence type="predicted"/>
<dbReference type="RefSeq" id="WP_405336996.1">
    <property type="nucleotide sequence ID" value="NZ_JBANFI010000001.1"/>
</dbReference>
<evidence type="ECO:0000313" key="1">
    <source>
        <dbReference type="EMBL" id="MFK7159982.1"/>
    </source>
</evidence>
<dbReference type="Proteomes" id="UP001621714">
    <property type="component" value="Unassembled WGS sequence"/>
</dbReference>
<keyword evidence="2" id="KW-1185">Reference proteome</keyword>
<organism evidence="1 2">
    <name type="scientific">Marinospirillum alkalitolerans</name>
    <dbReference type="NCBI Taxonomy" id="3123374"/>
    <lineage>
        <taxon>Bacteria</taxon>
        <taxon>Pseudomonadati</taxon>
        <taxon>Pseudomonadota</taxon>
        <taxon>Gammaproteobacteria</taxon>
        <taxon>Oceanospirillales</taxon>
        <taxon>Oceanospirillaceae</taxon>
        <taxon>Marinospirillum</taxon>
    </lineage>
</organism>
<sequence length="96" mass="11055">MLIRWEKEQDYYLVYVHQDMLGDLLVTRVWGQTGTQYGGIKHTLVHSEAEAAILVDDVRHIQESRGYHKVLETQSLNQIPADLQATMQDELAFQNG</sequence>
<comment type="caution">
    <text evidence="1">The sequence shown here is derived from an EMBL/GenBank/DDBJ whole genome shotgun (WGS) entry which is preliminary data.</text>
</comment>
<dbReference type="InterPro" id="IPR036930">
    <property type="entry name" value="WGR_dom_sf"/>
</dbReference>
<reference evidence="1 2" key="1">
    <citation type="submission" date="2024-02" db="EMBL/GenBank/DDBJ databases">
        <title>Marinospirillum sp. MEB 164 isolated from Lonar lake sediment.</title>
        <authorList>
            <person name="Joshi A."/>
            <person name="Thite S."/>
        </authorList>
    </citation>
    <scope>NUCLEOTIDE SEQUENCE [LARGE SCALE GENOMIC DNA]</scope>
    <source>
        <strain evidence="1 2">MEB164</strain>
    </source>
</reference>
<accession>A0ABW8PUM0</accession>
<dbReference type="EMBL" id="JBANFI010000001">
    <property type="protein sequence ID" value="MFK7159982.1"/>
    <property type="molecule type" value="Genomic_DNA"/>
</dbReference>
<gene>
    <name evidence="1" type="ORF">V6U78_02885</name>
</gene>
<evidence type="ECO:0008006" key="3">
    <source>
        <dbReference type="Google" id="ProtNLM"/>
    </source>
</evidence>
<protein>
    <recommendedName>
        <fullName evidence="3">WGR domain-containing protein</fullName>
    </recommendedName>
</protein>